<feature type="transmembrane region" description="Helical" evidence="1">
    <location>
        <begin position="301"/>
        <end position="325"/>
    </location>
</feature>
<gene>
    <name evidence="3" type="ORF">CPJCM30710_28290</name>
</gene>
<keyword evidence="1" id="KW-0812">Transmembrane</keyword>
<evidence type="ECO:0000313" key="4">
    <source>
        <dbReference type="Proteomes" id="UP000679179"/>
    </source>
</evidence>
<feature type="transmembrane region" description="Helical" evidence="1">
    <location>
        <begin position="119"/>
        <end position="138"/>
    </location>
</feature>
<keyword evidence="1" id="KW-0472">Membrane</keyword>
<dbReference type="PANTHER" id="PTHR37312:SF1">
    <property type="entry name" value="MEMBRANE-BOUND ACYLTRANSFERASE YKRP-RELATED"/>
    <property type="match status" value="1"/>
</dbReference>
<feature type="transmembrane region" description="Helical" evidence="1">
    <location>
        <begin position="71"/>
        <end position="87"/>
    </location>
</feature>
<dbReference type="Pfam" id="PF01757">
    <property type="entry name" value="Acyl_transf_3"/>
    <property type="match status" value="1"/>
</dbReference>
<dbReference type="AlphaFoldDB" id="A0A919S2R5"/>
<feature type="domain" description="Acyltransferase 3" evidence="2">
    <location>
        <begin position="7"/>
        <end position="326"/>
    </location>
</feature>
<proteinExistence type="predicted"/>
<keyword evidence="4" id="KW-1185">Reference proteome</keyword>
<dbReference type="RefSeq" id="WP_212904842.1">
    <property type="nucleotide sequence ID" value="NZ_BOPZ01000028.1"/>
</dbReference>
<feature type="transmembrane region" description="Helical" evidence="1">
    <location>
        <begin position="237"/>
        <end position="258"/>
    </location>
</feature>
<feature type="transmembrane region" description="Helical" evidence="1">
    <location>
        <begin position="270"/>
        <end position="289"/>
    </location>
</feature>
<evidence type="ECO:0000259" key="2">
    <source>
        <dbReference type="Pfam" id="PF01757"/>
    </source>
</evidence>
<organism evidence="3 4">
    <name type="scientific">Clostridium polyendosporum</name>
    <dbReference type="NCBI Taxonomy" id="69208"/>
    <lineage>
        <taxon>Bacteria</taxon>
        <taxon>Bacillati</taxon>
        <taxon>Bacillota</taxon>
        <taxon>Clostridia</taxon>
        <taxon>Eubacteriales</taxon>
        <taxon>Clostridiaceae</taxon>
        <taxon>Clostridium</taxon>
    </lineage>
</organism>
<feature type="transmembrane region" description="Helical" evidence="1">
    <location>
        <begin position="169"/>
        <end position="190"/>
    </location>
</feature>
<feature type="transmembrane region" description="Helical" evidence="1">
    <location>
        <begin position="145"/>
        <end position="163"/>
    </location>
</feature>
<evidence type="ECO:0000256" key="1">
    <source>
        <dbReference type="SAM" id="Phobius"/>
    </source>
</evidence>
<feature type="transmembrane region" description="Helical" evidence="1">
    <location>
        <begin position="197"/>
        <end position="217"/>
    </location>
</feature>
<dbReference type="GO" id="GO:0016747">
    <property type="term" value="F:acyltransferase activity, transferring groups other than amino-acyl groups"/>
    <property type="evidence" value="ECO:0007669"/>
    <property type="project" value="InterPro"/>
</dbReference>
<dbReference type="InterPro" id="IPR002656">
    <property type="entry name" value="Acyl_transf_3_dom"/>
</dbReference>
<evidence type="ECO:0000313" key="3">
    <source>
        <dbReference type="EMBL" id="GIM30163.1"/>
    </source>
</evidence>
<name>A0A919S2R5_9CLOT</name>
<reference evidence="3" key="1">
    <citation type="submission" date="2021-03" db="EMBL/GenBank/DDBJ databases">
        <title>Taxonomic study of Clostridium polyendosporum from meadow-gley soil under rice.</title>
        <authorList>
            <person name="Kobayashi H."/>
            <person name="Tanizawa Y."/>
            <person name="Yagura M."/>
        </authorList>
    </citation>
    <scope>NUCLEOTIDE SEQUENCE</scope>
    <source>
        <strain evidence="3">JCM 30710</strain>
    </source>
</reference>
<dbReference type="InterPro" id="IPR052734">
    <property type="entry name" value="Nod_factor_acetyltransferase"/>
</dbReference>
<feature type="transmembrane region" description="Helical" evidence="1">
    <location>
        <begin position="34"/>
        <end position="51"/>
    </location>
</feature>
<dbReference type="Proteomes" id="UP000679179">
    <property type="component" value="Unassembled WGS sequence"/>
</dbReference>
<comment type="caution">
    <text evidence="3">The sequence shown here is derived from an EMBL/GenBank/DDBJ whole genome shotgun (WGS) entry which is preliminary data.</text>
</comment>
<dbReference type="EMBL" id="BOPZ01000028">
    <property type="protein sequence ID" value="GIM30163.1"/>
    <property type="molecule type" value="Genomic_DNA"/>
</dbReference>
<accession>A0A919S2R5</accession>
<dbReference type="PANTHER" id="PTHR37312">
    <property type="entry name" value="MEMBRANE-BOUND ACYLTRANSFERASE YKRP-RELATED"/>
    <property type="match status" value="1"/>
</dbReference>
<protein>
    <submittedName>
        <fullName evidence="3">O-acetyltransferase</fullName>
    </submittedName>
</protein>
<keyword evidence="1" id="KW-1133">Transmembrane helix</keyword>
<sequence length="357" mass="41359">MQTQRLDWIDMAKGLGMILVMITHAPIPDQFKQIIYTFHMPLFFFLSGYLFSISKYNSFLAFFKRKFKSLVIPYFTLSFINYMYWISTNGPYNYSTSIYKPFVGTFYALRRSEWSLHNGTMWFVTCLFITEILFYIIIKSSKNNNIIITICLIISSVAGHLYSAYIGQAFPWSIDVSITAVVFFGAAYLIRCKGILLNVNVGYLVLFIVVNAVAGYLNFKHIGKPTDMFFNRYGNYFLFYIGAFSGVLAYIMLIKLLPKINFLEYIGKNSIIFLAFHQFILFPNIEIVLKHINIFSGKDYYSYILLGTTYALVSSVILIPVSFIITKYMPYLLGKAYQINGTAERRIKVFEVKIREL</sequence>